<dbReference type="Pfam" id="PF07707">
    <property type="entry name" value="BACK"/>
    <property type="match status" value="1"/>
</dbReference>
<feature type="non-terminal residue" evidence="2">
    <location>
        <position position="200"/>
    </location>
</feature>
<dbReference type="EMBL" id="CAJVPV010045460">
    <property type="protein sequence ID" value="CAG8769226.1"/>
    <property type="molecule type" value="Genomic_DNA"/>
</dbReference>
<dbReference type="InterPro" id="IPR011705">
    <property type="entry name" value="BACK"/>
</dbReference>
<dbReference type="InterPro" id="IPR011333">
    <property type="entry name" value="SKP1/BTB/POZ_sf"/>
</dbReference>
<feature type="domain" description="BACK" evidence="1">
    <location>
        <begin position="77"/>
        <end position="128"/>
    </location>
</feature>
<evidence type="ECO:0000313" key="2">
    <source>
        <dbReference type="EMBL" id="CAG8769226.1"/>
    </source>
</evidence>
<comment type="caution">
    <text evidence="2">The sequence shown here is derived from an EMBL/GenBank/DDBJ whole genome shotgun (WGS) entry which is preliminary data.</text>
</comment>
<reference evidence="2" key="1">
    <citation type="submission" date="2021-06" db="EMBL/GenBank/DDBJ databases">
        <authorList>
            <person name="Kallberg Y."/>
            <person name="Tangrot J."/>
            <person name="Rosling A."/>
        </authorList>
    </citation>
    <scope>NUCLEOTIDE SEQUENCE</scope>
    <source>
        <strain evidence="2">CL551</strain>
    </source>
</reference>
<dbReference type="AlphaFoldDB" id="A0A9N9NXA7"/>
<dbReference type="SUPFAM" id="SSF54695">
    <property type="entry name" value="POZ domain"/>
    <property type="match status" value="1"/>
</dbReference>
<dbReference type="OrthoDB" id="2434560at2759"/>
<dbReference type="Proteomes" id="UP000789342">
    <property type="component" value="Unassembled WGS sequence"/>
</dbReference>
<evidence type="ECO:0000313" key="3">
    <source>
        <dbReference type="Proteomes" id="UP000789342"/>
    </source>
</evidence>
<keyword evidence="3" id="KW-1185">Reference proteome</keyword>
<protein>
    <submittedName>
        <fullName evidence="2">11294_t:CDS:1</fullName>
    </submittedName>
</protein>
<name>A0A9N9NXA7_9GLOM</name>
<dbReference type="Gene3D" id="3.30.710.10">
    <property type="entry name" value="Potassium Channel Kv1.1, Chain A"/>
    <property type="match status" value="1"/>
</dbReference>
<accession>A0A9N9NXA7</accession>
<organism evidence="2 3">
    <name type="scientific">Acaulospora morrowiae</name>
    <dbReference type="NCBI Taxonomy" id="94023"/>
    <lineage>
        <taxon>Eukaryota</taxon>
        <taxon>Fungi</taxon>
        <taxon>Fungi incertae sedis</taxon>
        <taxon>Mucoromycota</taxon>
        <taxon>Glomeromycotina</taxon>
        <taxon>Glomeromycetes</taxon>
        <taxon>Diversisporales</taxon>
        <taxon>Acaulosporaceae</taxon>
        <taxon>Acaulospora</taxon>
    </lineage>
</organism>
<proteinExistence type="predicted"/>
<evidence type="ECO:0000259" key="1">
    <source>
        <dbReference type="Pfam" id="PF07707"/>
    </source>
</evidence>
<gene>
    <name evidence="2" type="ORF">AMORRO_LOCUS16479</name>
</gene>
<sequence>MNFLESLSQDLQELFKDNVEYDVIIVIGEGPYEKSFRAHSNILRCRCPYLYSELNNNNDYFEENVRIIRKPQIASKEFYNDFISKHPGIISESNNFKKLNEKALVSIIKRDDLQLDESQIWDLVIGWGLAQNPTLPSDRKYWEDTDFSNLKKTLQNCIPHIRFFHIPSKKIFDDIRPYQKILQTQLWDDIWGKICVPERP</sequence>